<dbReference type="KEGG" id="aarc:G127AT_12300"/>
<reference evidence="3" key="1">
    <citation type="submission" date="2021-03" db="EMBL/GenBank/DDBJ databases">
        <title>Agromyces archimandritus sp. nov., isolated from the cockroach Archimandrita tessellata.</title>
        <authorList>
            <person name="Guzman J."/>
            <person name="Ortuzar M."/>
            <person name="Poehlein A."/>
            <person name="Daniel R."/>
            <person name="Trujillo M."/>
            <person name="Vilcinskas A."/>
        </authorList>
    </citation>
    <scope>NUCLEOTIDE SEQUENCE</scope>
    <source>
        <strain evidence="3">G127AT</strain>
    </source>
</reference>
<dbReference type="PANTHER" id="PTHR37809:SF1">
    <property type="entry name" value="RIBOSOMAL PROTEIN S12 METHYLTHIOTRANSFERASE ACCESSORY FACTOR YCAO"/>
    <property type="match status" value="1"/>
</dbReference>
<dbReference type="PROSITE" id="PS51664">
    <property type="entry name" value="YCAO"/>
    <property type="match status" value="1"/>
</dbReference>
<name>A0A975FLR8_9MICO</name>
<evidence type="ECO:0000313" key="4">
    <source>
        <dbReference type="Proteomes" id="UP000671914"/>
    </source>
</evidence>
<organism evidence="3 4">
    <name type="scientific">Agromyces archimandritae</name>
    <dbReference type="NCBI Taxonomy" id="2781962"/>
    <lineage>
        <taxon>Bacteria</taxon>
        <taxon>Bacillati</taxon>
        <taxon>Actinomycetota</taxon>
        <taxon>Actinomycetes</taxon>
        <taxon>Micrococcales</taxon>
        <taxon>Microbacteriaceae</taxon>
        <taxon>Agromyces</taxon>
    </lineage>
</organism>
<evidence type="ECO:0000256" key="1">
    <source>
        <dbReference type="SAM" id="MobiDB-lite"/>
    </source>
</evidence>
<feature type="region of interest" description="Disordered" evidence="1">
    <location>
        <begin position="122"/>
        <end position="152"/>
    </location>
</feature>
<proteinExistence type="predicted"/>
<feature type="compositionally biased region" description="Low complexity" evidence="1">
    <location>
        <begin position="137"/>
        <end position="151"/>
    </location>
</feature>
<gene>
    <name evidence="3" type="ORF">G127AT_12300</name>
</gene>
<evidence type="ECO:0000259" key="2">
    <source>
        <dbReference type="PROSITE" id="PS51664"/>
    </source>
</evidence>
<sequence>MTVHGIWEAESAAGSRAWLTSATALVAAAGFAGADAGMRAELRAQWLRTRPVHQGEAAMHDTEAVDAGSTALVGVGAGRAQLEALQAFADAVDAGAAHVWEVDRVSAHVRRARLRLGSDGLVVSHDPGADADPPRIGSAAPDGAPAPGGDPLRARRLDELAGPLESAGLVNGLAARLGGEPNPEIGWPTLAPASGSSPAWNGSLVRRLTWSGHAESFRTSRIAALVEGIERLVGGLQLEGTVTVAPGAGLPGRVLTPDDFDAYPEAFFRHGGSRYDPAEPHEWVRARSLVTGEPVWVPRELVHYGAPVARSRWGLGTSSGCATGSTTGEAALFGLLELIERDAFVNSWYGRVPAIPIDPGARFAPLRRRVGLLGWKPELGLLRTPLGLPVFVACVDTGAIRSIGAACHPVPAVAAERALAEAVSYAPDREQAIRAEPERAAALLADPALVHGIDDHPLLAAAGGPADYAELAGTGRAVAFEEAVRAHVDESWGADAVSGADAVRARLVGALAARGVETFARVQTAAFERELGLETVAVIAPGLSQLDFGWGNQRAAASTAPARFARELLGFEPEPRRLPHPFS</sequence>
<dbReference type="AlphaFoldDB" id="A0A975FLR8"/>
<dbReference type="EMBL" id="CP071696">
    <property type="protein sequence ID" value="QTX04067.1"/>
    <property type="molecule type" value="Genomic_DNA"/>
</dbReference>
<accession>A0A975FLR8</accession>
<dbReference type="InterPro" id="IPR003776">
    <property type="entry name" value="YcaO-like_dom"/>
</dbReference>
<feature type="domain" description="YcaO" evidence="2">
    <location>
        <begin position="212"/>
        <end position="583"/>
    </location>
</feature>
<dbReference type="RefSeq" id="WP_210897294.1">
    <property type="nucleotide sequence ID" value="NZ_CP071696.1"/>
</dbReference>
<dbReference type="Proteomes" id="UP000671914">
    <property type="component" value="Chromosome"/>
</dbReference>
<keyword evidence="4" id="KW-1185">Reference proteome</keyword>
<evidence type="ECO:0000313" key="3">
    <source>
        <dbReference type="EMBL" id="QTX04067.1"/>
    </source>
</evidence>
<dbReference type="PANTHER" id="PTHR37809">
    <property type="entry name" value="RIBOSOMAL PROTEIN S12 METHYLTHIOTRANSFERASE ACCESSORY FACTOR YCAO"/>
    <property type="match status" value="1"/>
</dbReference>
<dbReference type="Gene3D" id="3.30.1330.230">
    <property type="match status" value="1"/>
</dbReference>
<dbReference type="Pfam" id="PF02624">
    <property type="entry name" value="YcaO"/>
    <property type="match status" value="1"/>
</dbReference>
<protein>
    <submittedName>
        <fullName evidence="3">YcaO-like family protein</fullName>
    </submittedName>
</protein>